<protein>
    <submittedName>
        <fullName evidence="1">Uncharacterized protein</fullName>
    </submittedName>
</protein>
<name>A0ACC0KGD8_CHOFU</name>
<gene>
    <name evidence="1" type="ORF">MSG28_003615</name>
</gene>
<reference evidence="1 2" key="1">
    <citation type="journal article" date="2022" name="Genome Biol. Evol.">
        <title>The Spruce Budworm Genome: Reconstructing the Evolutionary History of Antifreeze Proteins.</title>
        <authorList>
            <person name="Beliveau C."/>
            <person name="Gagne P."/>
            <person name="Picq S."/>
            <person name="Vernygora O."/>
            <person name="Keeling C.I."/>
            <person name="Pinkney K."/>
            <person name="Doucet D."/>
            <person name="Wen F."/>
            <person name="Johnston J.S."/>
            <person name="Maaroufi H."/>
            <person name="Boyle B."/>
            <person name="Laroche J."/>
            <person name="Dewar K."/>
            <person name="Juretic N."/>
            <person name="Blackburn G."/>
            <person name="Nisole A."/>
            <person name="Brunet B."/>
            <person name="Brandao M."/>
            <person name="Lumley L."/>
            <person name="Duan J."/>
            <person name="Quan G."/>
            <person name="Lucarotti C.J."/>
            <person name="Roe A.D."/>
            <person name="Sperling F.A.H."/>
            <person name="Levesque R.C."/>
            <person name="Cusson M."/>
        </authorList>
    </citation>
    <scope>NUCLEOTIDE SEQUENCE [LARGE SCALE GENOMIC DNA]</scope>
    <source>
        <strain evidence="1">Glfc:IPQL:Cfum</strain>
    </source>
</reference>
<evidence type="ECO:0000313" key="1">
    <source>
        <dbReference type="EMBL" id="KAI8435276.1"/>
    </source>
</evidence>
<proteinExistence type="predicted"/>
<keyword evidence="2" id="KW-1185">Reference proteome</keyword>
<comment type="caution">
    <text evidence="1">The sequence shown here is derived from an EMBL/GenBank/DDBJ whole genome shotgun (WGS) entry which is preliminary data.</text>
</comment>
<organism evidence="1 2">
    <name type="scientific">Choristoneura fumiferana</name>
    <name type="common">Spruce budworm moth</name>
    <name type="synonym">Archips fumiferana</name>
    <dbReference type="NCBI Taxonomy" id="7141"/>
    <lineage>
        <taxon>Eukaryota</taxon>
        <taxon>Metazoa</taxon>
        <taxon>Ecdysozoa</taxon>
        <taxon>Arthropoda</taxon>
        <taxon>Hexapoda</taxon>
        <taxon>Insecta</taxon>
        <taxon>Pterygota</taxon>
        <taxon>Neoptera</taxon>
        <taxon>Endopterygota</taxon>
        <taxon>Lepidoptera</taxon>
        <taxon>Glossata</taxon>
        <taxon>Ditrysia</taxon>
        <taxon>Tortricoidea</taxon>
        <taxon>Tortricidae</taxon>
        <taxon>Tortricinae</taxon>
        <taxon>Choristoneura</taxon>
    </lineage>
</organism>
<dbReference type="Proteomes" id="UP001064048">
    <property type="component" value="Chromosome 5"/>
</dbReference>
<sequence>MNQGFDMDDFDEDFDFGNNSWPMNKQGPGPFGPGGPRMPGRGFRMPNNDRYNNAYGSYRGGYGPGGGFGPRMGPHGPGPFGLPPLGPRGPPRPLLPLGPPGPPGPPGPMWGEGFGPRGPPMPPNTSPDTRAFRYLLRCGVSKESIKNLPKQMLRLIEPQFCGVCSMEFDSFIMSRMHYSSRNHSKNQKKWISQNSQHGTVSKEIPLKSRDLYCELCDVHITSKTHAESHYAGRPHRAILEGRKKPKNPYLLQKGMESRVDQLIRREKKHISIVPKPTPAEVAKETNTIQKELYCDICKTSVTCTEQMTMHLNGKRHLSKEKQHIIRVMNGETGENKNTDDNGEDETENAEDANNGDGKNDAAGDNDADGNDWANGTGTWEDS</sequence>
<evidence type="ECO:0000313" key="2">
    <source>
        <dbReference type="Proteomes" id="UP001064048"/>
    </source>
</evidence>
<accession>A0ACC0KGD8</accession>
<dbReference type="EMBL" id="CM046105">
    <property type="protein sequence ID" value="KAI8435276.1"/>
    <property type="molecule type" value="Genomic_DNA"/>
</dbReference>